<accession>A0A0D6MPX3</accession>
<dbReference type="EMBL" id="BALE01000046">
    <property type="protein sequence ID" value="GAN55333.1"/>
    <property type="molecule type" value="Genomic_DNA"/>
</dbReference>
<gene>
    <name evidence="1" type="ORF">Tasa_046_015</name>
</gene>
<protein>
    <submittedName>
        <fullName evidence="1">Uncharacterized protein</fullName>
    </submittedName>
</protein>
<keyword evidence="2" id="KW-1185">Reference proteome</keyword>
<dbReference type="RefSeq" id="WP_199484118.1">
    <property type="nucleotide sequence ID" value="NZ_BALE01000046.1"/>
</dbReference>
<sequence>MPNIVITAYRPKPGQENALLTLTRKHVPLLRALGLATARQPIAMVGGGGVIVEVFEWAKDGIARAHETPEVQALWAQFAEISDYVPLQELPETAEMFATFAPIDLTAPRPQPRAFTHEAALSEVGLEEVL</sequence>
<dbReference type="AlphaFoldDB" id="A0A0D6MPX3"/>
<organism evidence="1 2">
    <name type="scientific">Tanticharoenia sakaeratensis NBRC 103193</name>
    <dbReference type="NCBI Taxonomy" id="1231623"/>
    <lineage>
        <taxon>Bacteria</taxon>
        <taxon>Pseudomonadati</taxon>
        <taxon>Pseudomonadota</taxon>
        <taxon>Alphaproteobacteria</taxon>
        <taxon>Acetobacterales</taxon>
        <taxon>Acetobacteraceae</taxon>
        <taxon>Tanticharoenia</taxon>
    </lineage>
</organism>
<dbReference type="Proteomes" id="UP000032679">
    <property type="component" value="Unassembled WGS sequence"/>
</dbReference>
<evidence type="ECO:0000313" key="1">
    <source>
        <dbReference type="EMBL" id="GAN55333.1"/>
    </source>
</evidence>
<evidence type="ECO:0000313" key="2">
    <source>
        <dbReference type="Proteomes" id="UP000032679"/>
    </source>
</evidence>
<name>A0A0D6MPX3_9PROT</name>
<proteinExistence type="predicted"/>
<reference evidence="1 2" key="1">
    <citation type="submission" date="2012-10" db="EMBL/GenBank/DDBJ databases">
        <title>Genome sequencing of Tanticharoenia sakaeratensis NBRC 103193.</title>
        <authorList>
            <person name="Azuma Y."/>
            <person name="Hadano H."/>
            <person name="Hirakawa H."/>
            <person name="Matsushita K."/>
        </authorList>
    </citation>
    <scope>NUCLEOTIDE SEQUENCE [LARGE SCALE GENOMIC DNA]</scope>
    <source>
        <strain evidence="1 2">NBRC 103193</strain>
    </source>
</reference>
<comment type="caution">
    <text evidence="1">The sequence shown here is derived from an EMBL/GenBank/DDBJ whole genome shotgun (WGS) entry which is preliminary data.</text>
</comment>